<dbReference type="InterPro" id="IPR019734">
    <property type="entry name" value="TPR_rpt"/>
</dbReference>
<dbReference type="PANTHER" id="PTHR12558">
    <property type="entry name" value="CELL DIVISION CYCLE 16,23,27"/>
    <property type="match status" value="1"/>
</dbReference>
<sequence>MRRIAFLAAASAVILAGCAASPGMPPEPEEPVSQQAARTEASQRAKVHTELGGLYLSRGNLGVALDEARKALSADDRYAPAHNLMGLVHMQLHEDRLAEQSFERALSLAPADPEINNSFGWFLCQTGREQRSLRYFQTAIKSPLYTTPTMPYTNAGICSLRLKDDKAAEDYFIKALRADHTNARAMFFLADIDYRHGRLDEARHYLDELHQRVEPTAEILWLGVKIERGLGDRGAEARYAFELRSKFPGSSQTRRLLQGQYQ</sequence>
<dbReference type="PANTHER" id="PTHR12558:SF13">
    <property type="entry name" value="CELL DIVISION CYCLE PROTEIN 27 HOMOLOG"/>
    <property type="match status" value="1"/>
</dbReference>
<feature type="region of interest" description="Disordered" evidence="1">
    <location>
        <begin position="22"/>
        <end position="43"/>
    </location>
</feature>
<gene>
    <name evidence="2" type="ORF">GALL_212590</name>
</gene>
<dbReference type="Pfam" id="PF13181">
    <property type="entry name" value="TPR_8"/>
    <property type="match status" value="1"/>
</dbReference>
<comment type="caution">
    <text evidence="2">The sequence shown here is derived from an EMBL/GenBank/DDBJ whole genome shotgun (WGS) entry which is preliminary data.</text>
</comment>
<reference evidence="2" key="1">
    <citation type="submission" date="2016-10" db="EMBL/GenBank/DDBJ databases">
        <title>Sequence of Gallionella enrichment culture.</title>
        <authorList>
            <person name="Poehlein A."/>
            <person name="Muehling M."/>
            <person name="Daniel R."/>
        </authorList>
    </citation>
    <scope>NUCLEOTIDE SEQUENCE</scope>
</reference>
<dbReference type="SMART" id="SM00028">
    <property type="entry name" value="TPR"/>
    <property type="match status" value="3"/>
</dbReference>
<dbReference type="NCBIfam" id="TIGR02521">
    <property type="entry name" value="type_IV_pilW"/>
    <property type="match status" value="1"/>
</dbReference>
<accession>A0A1J5RXK1</accession>
<organism evidence="2">
    <name type="scientific">mine drainage metagenome</name>
    <dbReference type="NCBI Taxonomy" id="410659"/>
    <lineage>
        <taxon>unclassified sequences</taxon>
        <taxon>metagenomes</taxon>
        <taxon>ecological metagenomes</taxon>
    </lineage>
</organism>
<dbReference type="Gene3D" id="1.25.40.10">
    <property type="entry name" value="Tetratricopeptide repeat domain"/>
    <property type="match status" value="1"/>
</dbReference>
<protein>
    <submittedName>
        <fullName evidence="2">Cellulose synthase subunit BcsC</fullName>
    </submittedName>
</protein>
<proteinExistence type="predicted"/>
<dbReference type="EMBL" id="MLJW01000143">
    <property type="protein sequence ID" value="OIQ96796.1"/>
    <property type="molecule type" value="Genomic_DNA"/>
</dbReference>
<dbReference type="PROSITE" id="PS50005">
    <property type="entry name" value="TPR"/>
    <property type="match status" value="2"/>
</dbReference>
<dbReference type="SUPFAM" id="SSF48452">
    <property type="entry name" value="TPR-like"/>
    <property type="match status" value="1"/>
</dbReference>
<dbReference type="InterPro" id="IPR013360">
    <property type="entry name" value="Pilus_4_PilW"/>
</dbReference>
<dbReference type="Pfam" id="PF13432">
    <property type="entry name" value="TPR_16"/>
    <property type="match status" value="1"/>
</dbReference>
<evidence type="ECO:0000256" key="1">
    <source>
        <dbReference type="SAM" id="MobiDB-lite"/>
    </source>
</evidence>
<dbReference type="AlphaFoldDB" id="A0A1J5RXK1"/>
<dbReference type="PROSITE" id="PS51257">
    <property type="entry name" value="PROKAR_LIPOPROTEIN"/>
    <property type="match status" value="1"/>
</dbReference>
<name>A0A1J5RXK1_9ZZZZ</name>
<evidence type="ECO:0000313" key="2">
    <source>
        <dbReference type="EMBL" id="OIQ96796.1"/>
    </source>
</evidence>
<dbReference type="InterPro" id="IPR011990">
    <property type="entry name" value="TPR-like_helical_dom_sf"/>
</dbReference>